<sequence length="328" mass="36072">MRKSTAYIALILLSLSFIIIGCSGTGDQGEIAPDGDEVLIYATIYPVYDFAARVCGDRARVVQLVPDGVEPHDWEPSPKDMVNIQQADVIIYNGAGMETWVEKVLRNLGKNGPVPVDCSAGIKLLHVDMQPGSDPHTHDGDAGGHVHDTNIDPHIWLDPQNAALMVDNILQGVQKADPDNAAYYSDNARNYHELLNELDNKYMETLERVPIRKFIVSHAAFGYLAHRYNLEQVPIRGISPSADPSPARMKEIIETVQQTGVEYIFFETLVSPRVSEVIAREAGVQTLVLNPLGGITPDERKSGKDYLAVMGENLKHLSLALGVENSHD</sequence>
<evidence type="ECO:0000256" key="1">
    <source>
        <dbReference type="ARBA" id="ARBA00011028"/>
    </source>
</evidence>
<dbReference type="Pfam" id="PF01297">
    <property type="entry name" value="ZnuA"/>
    <property type="match status" value="1"/>
</dbReference>
<dbReference type="PANTHER" id="PTHR42953:SF3">
    <property type="entry name" value="HIGH-AFFINITY ZINC UPTAKE SYSTEM PROTEIN ZNUA"/>
    <property type="match status" value="1"/>
</dbReference>
<dbReference type="OrthoDB" id="9810636at2"/>
<protein>
    <submittedName>
        <fullName evidence="5">ABC-type metal ion transport system, periplasmic component/surface adhesin</fullName>
    </submittedName>
</protein>
<dbReference type="STRING" id="767817.Desgi_3279"/>
<keyword evidence="3" id="KW-0732">Signal</keyword>
<keyword evidence="6" id="KW-1185">Reference proteome</keyword>
<dbReference type="InterPro" id="IPR006129">
    <property type="entry name" value="AdhesinB"/>
</dbReference>
<dbReference type="AlphaFoldDB" id="R4KPX9"/>
<name>R4KPX9_9FIRM</name>
<dbReference type="PROSITE" id="PS51257">
    <property type="entry name" value="PROKAR_LIPOPROTEIN"/>
    <property type="match status" value="1"/>
</dbReference>
<comment type="similarity">
    <text evidence="1 4">Belongs to the bacterial solute-binding protein 9 family.</text>
</comment>
<evidence type="ECO:0000313" key="5">
    <source>
        <dbReference type="EMBL" id="AGL02625.1"/>
    </source>
</evidence>
<reference evidence="5 6" key="1">
    <citation type="submission" date="2012-01" db="EMBL/GenBank/DDBJ databases">
        <title>Complete sequence of Desulfotomaculum gibsoniae DSM 7213.</title>
        <authorList>
            <consortium name="US DOE Joint Genome Institute"/>
            <person name="Lucas S."/>
            <person name="Han J."/>
            <person name="Lapidus A."/>
            <person name="Cheng J.-F."/>
            <person name="Goodwin L."/>
            <person name="Pitluck S."/>
            <person name="Peters L."/>
            <person name="Ovchinnikova G."/>
            <person name="Teshima H."/>
            <person name="Detter J.C."/>
            <person name="Han C."/>
            <person name="Tapia R."/>
            <person name="Land M."/>
            <person name="Hauser L."/>
            <person name="Kyrpides N."/>
            <person name="Ivanova N."/>
            <person name="Pagani I."/>
            <person name="Parshina S."/>
            <person name="Plugge C."/>
            <person name="Muyzer G."/>
            <person name="Kuever J."/>
            <person name="Ivanova A."/>
            <person name="Nazina T."/>
            <person name="Klenk H.-P."/>
            <person name="Brambilla E."/>
            <person name="Spring S."/>
            <person name="Stams A.F."/>
            <person name="Woyke T."/>
        </authorList>
    </citation>
    <scope>NUCLEOTIDE SEQUENCE [LARGE SCALE GENOMIC DNA]</scope>
    <source>
        <strain evidence="5 6">DSM 7213</strain>
    </source>
</reference>
<dbReference type="eggNOG" id="COG0803">
    <property type="taxonomic scope" value="Bacteria"/>
</dbReference>
<dbReference type="SUPFAM" id="SSF53807">
    <property type="entry name" value="Helical backbone' metal receptor"/>
    <property type="match status" value="1"/>
</dbReference>
<evidence type="ECO:0000313" key="6">
    <source>
        <dbReference type="Proteomes" id="UP000013520"/>
    </source>
</evidence>
<dbReference type="PRINTS" id="PR00690">
    <property type="entry name" value="ADHESNFAMILY"/>
</dbReference>
<evidence type="ECO:0000256" key="3">
    <source>
        <dbReference type="ARBA" id="ARBA00022729"/>
    </source>
</evidence>
<dbReference type="GO" id="GO:0030001">
    <property type="term" value="P:metal ion transport"/>
    <property type="evidence" value="ECO:0007669"/>
    <property type="project" value="InterPro"/>
</dbReference>
<dbReference type="PRINTS" id="PR00691">
    <property type="entry name" value="ADHESINB"/>
</dbReference>
<dbReference type="HOGENOM" id="CLU_016838_1_0_9"/>
<dbReference type="EMBL" id="CP003273">
    <property type="protein sequence ID" value="AGL02625.1"/>
    <property type="molecule type" value="Genomic_DNA"/>
</dbReference>
<dbReference type="GO" id="GO:0007155">
    <property type="term" value="P:cell adhesion"/>
    <property type="evidence" value="ECO:0007669"/>
    <property type="project" value="InterPro"/>
</dbReference>
<keyword evidence="2 4" id="KW-0813">Transport</keyword>
<organism evidence="5 6">
    <name type="scientific">Desulfoscipio gibsoniae DSM 7213</name>
    <dbReference type="NCBI Taxonomy" id="767817"/>
    <lineage>
        <taxon>Bacteria</taxon>
        <taxon>Bacillati</taxon>
        <taxon>Bacillota</taxon>
        <taxon>Clostridia</taxon>
        <taxon>Eubacteriales</taxon>
        <taxon>Desulfallaceae</taxon>
        <taxon>Desulfoscipio</taxon>
    </lineage>
</organism>
<dbReference type="KEGG" id="dgi:Desgi_3279"/>
<evidence type="ECO:0000256" key="2">
    <source>
        <dbReference type="ARBA" id="ARBA00022448"/>
    </source>
</evidence>
<dbReference type="InterPro" id="IPR006127">
    <property type="entry name" value="ZnuA-like"/>
</dbReference>
<dbReference type="RefSeq" id="WP_006524161.1">
    <property type="nucleotide sequence ID" value="NC_021184.1"/>
</dbReference>
<dbReference type="Gene3D" id="3.40.50.1980">
    <property type="entry name" value="Nitrogenase molybdenum iron protein domain"/>
    <property type="match status" value="2"/>
</dbReference>
<dbReference type="PANTHER" id="PTHR42953">
    <property type="entry name" value="HIGH-AFFINITY ZINC UPTAKE SYSTEM PROTEIN ZNUA-RELATED"/>
    <property type="match status" value="1"/>
</dbReference>
<accession>R4KPX9</accession>
<dbReference type="GO" id="GO:0046872">
    <property type="term" value="F:metal ion binding"/>
    <property type="evidence" value="ECO:0007669"/>
    <property type="project" value="InterPro"/>
</dbReference>
<evidence type="ECO:0000256" key="4">
    <source>
        <dbReference type="RuleBase" id="RU003512"/>
    </source>
</evidence>
<gene>
    <name evidence="5" type="ORF">Desgi_3279</name>
</gene>
<dbReference type="CDD" id="cd01017">
    <property type="entry name" value="AdcA"/>
    <property type="match status" value="1"/>
</dbReference>
<proteinExistence type="inferred from homology"/>
<dbReference type="InterPro" id="IPR050492">
    <property type="entry name" value="Bact_metal-bind_prot9"/>
</dbReference>
<dbReference type="InterPro" id="IPR006128">
    <property type="entry name" value="Lipoprotein_PsaA-like"/>
</dbReference>
<dbReference type="Proteomes" id="UP000013520">
    <property type="component" value="Chromosome"/>
</dbReference>